<sequence length="45" mass="5211">MFKTLNIGYKSSSWFTLSECILDEEIAKVEKLINTELEDETNLTL</sequence>
<feature type="non-terminal residue" evidence="1">
    <location>
        <position position="1"/>
    </location>
</feature>
<feature type="non-terminal residue" evidence="1">
    <location>
        <position position="45"/>
    </location>
</feature>
<dbReference type="EMBL" id="CAJVPY010032238">
    <property type="protein sequence ID" value="CAG8797549.1"/>
    <property type="molecule type" value="Genomic_DNA"/>
</dbReference>
<dbReference type="Proteomes" id="UP000789405">
    <property type="component" value="Unassembled WGS sequence"/>
</dbReference>
<protein>
    <submittedName>
        <fullName evidence="1">18719_t:CDS:1</fullName>
    </submittedName>
</protein>
<gene>
    <name evidence="1" type="ORF">DERYTH_LOCUS22697</name>
</gene>
<evidence type="ECO:0000313" key="2">
    <source>
        <dbReference type="Proteomes" id="UP000789405"/>
    </source>
</evidence>
<proteinExistence type="predicted"/>
<comment type="caution">
    <text evidence="1">The sequence shown here is derived from an EMBL/GenBank/DDBJ whole genome shotgun (WGS) entry which is preliminary data.</text>
</comment>
<evidence type="ECO:0000313" key="1">
    <source>
        <dbReference type="EMBL" id="CAG8797549.1"/>
    </source>
</evidence>
<accession>A0A9N9PA81</accession>
<dbReference type="AlphaFoldDB" id="A0A9N9PA81"/>
<keyword evidence="2" id="KW-1185">Reference proteome</keyword>
<name>A0A9N9PA81_9GLOM</name>
<organism evidence="1 2">
    <name type="scientific">Dentiscutata erythropus</name>
    <dbReference type="NCBI Taxonomy" id="1348616"/>
    <lineage>
        <taxon>Eukaryota</taxon>
        <taxon>Fungi</taxon>
        <taxon>Fungi incertae sedis</taxon>
        <taxon>Mucoromycota</taxon>
        <taxon>Glomeromycotina</taxon>
        <taxon>Glomeromycetes</taxon>
        <taxon>Diversisporales</taxon>
        <taxon>Gigasporaceae</taxon>
        <taxon>Dentiscutata</taxon>
    </lineage>
</organism>
<reference evidence="1" key="1">
    <citation type="submission" date="2021-06" db="EMBL/GenBank/DDBJ databases">
        <authorList>
            <person name="Kallberg Y."/>
            <person name="Tangrot J."/>
            <person name="Rosling A."/>
        </authorList>
    </citation>
    <scope>NUCLEOTIDE SEQUENCE</scope>
    <source>
        <strain evidence="1">MA453B</strain>
    </source>
</reference>